<gene>
    <name evidence="3" type="ORF">C8R41DRAFT_921426</name>
</gene>
<feature type="region of interest" description="Disordered" evidence="2">
    <location>
        <begin position="354"/>
        <end position="377"/>
    </location>
</feature>
<feature type="coiled-coil region" evidence="1">
    <location>
        <begin position="235"/>
        <end position="262"/>
    </location>
</feature>
<evidence type="ECO:0000313" key="4">
    <source>
        <dbReference type="Proteomes" id="UP001150217"/>
    </source>
</evidence>
<evidence type="ECO:0000256" key="1">
    <source>
        <dbReference type="SAM" id="Coils"/>
    </source>
</evidence>
<accession>A0ABQ8VBB8</accession>
<feature type="compositionally biased region" description="Basic residues" evidence="2">
    <location>
        <begin position="361"/>
        <end position="377"/>
    </location>
</feature>
<keyword evidence="1" id="KW-0175">Coiled coil</keyword>
<feature type="coiled-coil region" evidence="1">
    <location>
        <begin position="323"/>
        <end position="350"/>
    </location>
</feature>
<organism evidence="3 4">
    <name type="scientific">Lentinula lateritia</name>
    <dbReference type="NCBI Taxonomy" id="40482"/>
    <lineage>
        <taxon>Eukaryota</taxon>
        <taxon>Fungi</taxon>
        <taxon>Dikarya</taxon>
        <taxon>Basidiomycota</taxon>
        <taxon>Agaricomycotina</taxon>
        <taxon>Agaricomycetes</taxon>
        <taxon>Agaricomycetidae</taxon>
        <taxon>Agaricales</taxon>
        <taxon>Marasmiineae</taxon>
        <taxon>Omphalotaceae</taxon>
        <taxon>Lentinula</taxon>
    </lineage>
</organism>
<keyword evidence="4" id="KW-1185">Reference proteome</keyword>
<protein>
    <submittedName>
        <fullName evidence="3">Uncharacterized protein</fullName>
    </submittedName>
</protein>
<dbReference type="Proteomes" id="UP001150217">
    <property type="component" value="Unassembled WGS sequence"/>
</dbReference>
<sequence>MKLAPRSFGRQISAFQNFHCNAYASRIRLANPVLVQRRGIRTKPETLRLKTHKDGPTAGEKVLMQRMLEQRQLNISKVARERGWFFPSKYLQLPFGWSYEWPAWVAGWELVPIVTRSHNELVLEHYFAMSGKSTPIIFHLDPHAPDFIFRYDGMDTQDIQRKGTSWMDQGIPGAYYYFRMGDDEVFKFPSEFDTYSPEEFILASGSTPGLEHMMKETSAVSVSSDDHSSHRDTFAEECDLELIQFEQRLSDLENETKRKDRAETIMSLAFGDSMEEPLYPITDEKILALRKKYESYKAYGVYSVYSLVPDDEALKAEERRKRHLQYYHNVENLENRVEELKRELHEITDDEGEFEVVKQQSRGRRQKRDNRPRKLSN</sequence>
<reference evidence="3" key="1">
    <citation type="submission" date="2022-08" db="EMBL/GenBank/DDBJ databases">
        <title>A Global Phylogenomic Analysis of the Shiitake Genus Lentinula.</title>
        <authorList>
            <consortium name="DOE Joint Genome Institute"/>
            <person name="Sierra-Patev S."/>
            <person name="Min B."/>
            <person name="Naranjo-Ortiz M."/>
            <person name="Looney B."/>
            <person name="Konkel Z."/>
            <person name="Slot J.C."/>
            <person name="Sakamoto Y."/>
            <person name="Steenwyk J.L."/>
            <person name="Rokas A."/>
            <person name="Carro J."/>
            <person name="Camarero S."/>
            <person name="Ferreira P."/>
            <person name="Molpeceres G."/>
            <person name="Ruiz-Duenas F.J."/>
            <person name="Serrano A."/>
            <person name="Henrissat B."/>
            <person name="Drula E."/>
            <person name="Hughes K.W."/>
            <person name="Mata J.L."/>
            <person name="Ishikawa N.K."/>
            <person name="Vargas-Isla R."/>
            <person name="Ushijima S."/>
            <person name="Smith C.A."/>
            <person name="Ahrendt S."/>
            <person name="Andreopoulos W."/>
            <person name="He G."/>
            <person name="Labutti K."/>
            <person name="Lipzen A."/>
            <person name="Ng V."/>
            <person name="Riley R."/>
            <person name="Sandor L."/>
            <person name="Barry K."/>
            <person name="Martinez A.T."/>
            <person name="Xiao Y."/>
            <person name="Gibbons J.G."/>
            <person name="Terashima K."/>
            <person name="Grigoriev I.V."/>
            <person name="Hibbett D.S."/>
        </authorList>
    </citation>
    <scope>NUCLEOTIDE SEQUENCE</scope>
    <source>
        <strain evidence="3">RHP3577 ss4</strain>
    </source>
</reference>
<proteinExistence type="predicted"/>
<dbReference type="EMBL" id="JANVFT010000051">
    <property type="protein sequence ID" value="KAJ4485116.1"/>
    <property type="molecule type" value="Genomic_DNA"/>
</dbReference>
<evidence type="ECO:0000313" key="3">
    <source>
        <dbReference type="EMBL" id="KAJ4485116.1"/>
    </source>
</evidence>
<evidence type="ECO:0000256" key="2">
    <source>
        <dbReference type="SAM" id="MobiDB-lite"/>
    </source>
</evidence>
<name>A0ABQ8VBB8_9AGAR</name>
<comment type="caution">
    <text evidence="3">The sequence shown here is derived from an EMBL/GenBank/DDBJ whole genome shotgun (WGS) entry which is preliminary data.</text>
</comment>